<accession>A0ABT2U973</accession>
<dbReference type="RefSeq" id="WP_262682236.1">
    <property type="nucleotide sequence ID" value="NZ_JAOQIO010000005.1"/>
</dbReference>
<protein>
    <submittedName>
        <fullName evidence="1">Uncharacterized protein</fullName>
    </submittedName>
</protein>
<keyword evidence="2" id="KW-1185">Reference proteome</keyword>
<organism evidence="1 2">
    <name type="scientific">Paenibacillus baimaensis</name>
    <dbReference type="NCBI Taxonomy" id="2982185"/>
    <lineage>
        <taxon>Bacteria</taxon>
        <taxon>Bacillati</taxon>
        <taxon>Bacillota</taxon>
        <taxon>Bacilli</taxon>
        <taxon>Bacillales</taxon>
        <taxon>Paenibacillaceae</taxon>
        <taxon>Paenibacillus</taxon>
    </lineage>
</organism>
<dbReference type="EMBL" id="JAOQIO010000005">
    <property type="protein sequence ID" value="MCU6790731.1"/>
    <property type="molecule type" value="Genomic_DNA"/>
</dbReference>
<name>A0ABT2U973_9BACL</name>
<proteinExistence type="predicted"/>
<evidence type="ECO:0000313" key="2">
    <source>
        <dbReference type="Proteomes" id="UP001652445"/>
    </source>
</evidence>
<dbReference type="Proteomes" id="UP001652445">
    <property type="component" value="Unassembled WGS sequence"/>
</dbReference>
<gene>
    <name evidence="1" type="ORF">OB236_01205</name>
</gene>
<reference evidence="1 2" key="1">
    <citation type="submission" date="2022-09" db="EMBL/GenBank/DDBJ databases">
        <authorList>
            <person name="Han X.L."/>
            <person name="Wang Q."/>
            <person name="Lu T."/>
        </authorList>
    </citation>
    <scope>NUCLEOTIDE SEQUENCE [LARGE SCALE GENOMIC DNA]</scope>
    <source>
        <strain evidence="1 2">WQ 127069</strain>
    </source>
</reference>
<comment type="caution">
    <text evidence="1">The sequence shown here is derived from an EMBL/GenBank/DDBJ whole genome shotgun (WGS) entry which is preliminary data.</text>
</comment>
<evidence type="ECO:0000313" key="1">
    <source>
        <dbReference type="EMBL" id="MCU6790731.1"/>
    </source>
</evidence>
<sequence length="253" mass="29692">MKILFKRRKQLKGKVLAKAFEIIDWMYSSFPENFNKVLENFLYREQDSQKYWKKMKFEEIFSYKQFREIQTAYESYWIERLANGSRRRHLKMNFIQPVKLKADVGIVSTPLKRQFLFNEFMSNPESDVLLTYIETAQMVGLERRYVNQLVLSGLLKPLSKDGKRYLPRNDILELLSRCCGSLTDDHFGRITIHEAILKYPGQGLSIVKIIILILEGKLIPKSQVQGTVLDTITLSIEEIDKIIIEFKKDRGVA</sequence>